<dbReference type="eggNOG" id="COG0053">
    <property type="taxonomic scope" value="Bacteria"/>
</dbReference>
<dbReference type="EMBL" id="CP001650">
    <property type="protein sequence ID" value="ADF54333.1"/>
    <property type="molecule type" value="Genomic_DNA"/>
</dbReference>
<accession>D5B9M0</accession>
<name>D5B9M0_ZUNPS</name>
<evidence type="ECO:0000313" key="1">
    <source>
        <dbReference type="EMBL" id="ADF54333.1"/>
    </source>
</evidence>
<evidence type="ECO:0000313" key="2">
    <source>
        <dbReference type="Proteomes" id="UP000001654"/>
    </source>
</evidence>
<sequence length="47" mass="5228">MPTTACQFFYQCDNCKHLLKPKEGDCCVYCSYGNVACPPIQEGTNCC</sequence>
<dbReference type="HOGENOM" id="CLU_178450_1_0_10"/>
<keyword evidence="2" id="KW-1185">Reference proteome</keyword>
<reference evidence="1 2" key="1">
    <citation type="journal article" date="2010" name="BMC Genomics">
        <title>The complete genome of Zunongwangia profunda SM-A87 reveals its adaptation to the deep-sea environment and ecological role in sedimentary organic nitrogen degradation.</title>
        <authorList>
            <person name="Qin Q.L."/>
            <person name="Zhang X.Y."/>
            <person name="Wang X.M."/>
            <person name="Liu G.M."/>
            <person name="Chen X.L."/>
            <person name="Xie B.B."/>
            <person name="Dang H.Y."/>
            <person name="Zhou B.C."/>
            <person name="Yu J."/>
            <person name="Zhang Y.Z."/>
        </authorList>
    </citation>
    <scope>NUCLEOTIDE SEQUENCE [LARGE SCALE GENOMIC DNA]</scope>
    <source>
        <strain evidence="2">DSM 18752 / CCTCC AB 206139 / SM-A87</strain>
    </source>
</reference>
<dbReference type="AlphaFoldDB" id="D5B9M0"/>
<organism evidence="1 2">
    <name type="scientific">Zunongwangia profunda (strain DSM 18752 / CCTCC AB 206139 / SM-A87)</name>
    <name type="common">Wangia profunda</name>
    <dbReference type="NCBI Taxonomy" id="655815"/>
    <lineage>
        <taxon>Bacteria</taxon>
        <taxon>Pseudomonadati</taxon>
        <taxon>Bacteroidota</taxon>
        <taxon>Flavobacteriia</taxon>
        <taxon>Flavobacteriales</taxon>
        <taxon>Flavobacteriaceae</taxon>
        <taxon>Zunongwangia</taxon>
    </lineage>
</organism>
<dbReference type="InterPro" id="IPR047677">
    <property type="entry name" value="GDCCVxC"/>
</dbReference>
<dbReference type="Proteomes" id="UP000001654">
    <property type="component" value="Chromosome"/>
</dbReference>
<protein>
    <submittedName>
        <fullName evidence="1">Uncharacterized protein</fullName>
    </submittedName>
</protein>
<proteinExistence type="predicted"/>
<dbReference type="KEGG" id="zpr:ZPR_4029"/>
<gene>
    <name evidence="1" type="ordered locus">ZPR_4029</name>
</gene>
<dbReference type="STRING" id="655815.ZPR_4029"/>
<dbReference type="NCBIfam" id="NF041374">
    <property type="entry name" value="GDCCVxC"/>
    <property type="match status" value="1"/>
</dbReference>